<dbReference type="InterPro" id="IPR007693">
    <property type="entry name" value="DNA_helicase_DnaB-like_N"/>
</dbReference>
<protein>
    <recommendedName>
        <fullName evidence="10">DNA 5'-3' helicase</fullName>
        <ecNumber evidence="10">5.6.2.3</ecNumber>
    </recommendedName>
</protein>
<evidence type="ECO:0000313" key="14">
    <source>
        <dbReference type="Proteomes" id="UP000474159"/>
    </source>
</evidence>
<dbReference type="InterPro" id="IPR007694">
    <property type="entry name" value="DNA_helicase_DnaB-like_C"/>
</dbReference>
<comment type="catalytic activity">
    <reaction evidence="11">
        <text>ATP + H2O = ADP + phosphate + H(+)</text>
        <dbReference type="Rhea" id="RHEA:13065"/>
        <dbReference type="ChEBI" id="CHEBI:15377"/>
        <dbReference type="ChEBI" id="CHEBI:15378"/>
        <dbReference type="ChEBI" id="CHEBI:30616"/>
        <dbReference type="ChEBI" id="CHEBI:43474"/>
        <dbReference type="ChEBI" id="CHEBI:456216"/>
        <dbReference type="EC" id="5.6.2.3"/>
    </reaction>
</comment>
<sequence length="499" mass="53780">MTESLDYPDLDDNIVPFDDYREPVRARPPAAAPTAQPIADVDTEAGLIGCILTQPHVFSTVQHLIAAEQFFEPVHQVMWEAIGNVSAAGGTPDLLKVKRALGSRITEQDLGGKTVMAYLTKMAVEGAVPAAAEEYARTVQQLWQIRAIGEAAAKASDGTGFVPGSFLEHLYARVDQVRASFVDRKVRSASLAQAGDALMARIEASLKGEARELPRSGIVALDEELGGGLAPSSLITGGARTSMGKSVWGVEVSRHVARDGAAAIYHSLEMPSEQVVARLAASRLLDLGREIPFSRIMKRRGATSDDANAVAGALHDVRNYPLTIEDGGGRTIGDIAAASDRLANAYARRGIPLGVIVIDHAHIVRPSRAFKREDEGFKEVADGALALAKHLDTCVLLLAQLNRGTEGRDDKRPSLADLRGAGAFEEDSDAVIFLYRPAYYLERSAAFRNGEPAALDEHRACRHELEFIIDKNRAGRSNQVVRAWIDPGLNAIRNLQFGA</sequence>
<dbReference type="GO" id="GO:0043139">
    <property type="term" value="F:5'-3' DNA helicase activity"/>
    <property type="evidence" value="ECO:0007669"/>
    <property type="project" value="UniProtKB-EC"/>
</dbReference>
<dbReference type="GO" id="GO:1990077">
    <property type="term" value="C:primosome complex"/>
    <property type="evidence" value="ECO:0007669"/>
    <property type="project" value="UniProtKB-KW"/>
</dbReference>
<keyword evidence="4" id="KW-0547">Nucleotide-binding</keyword>
<evidence type="ECO:0000256" key="3">
    <source>
        <dbReference type="ARBA" id="ARBA00022705"/>
    </source>
</evidence>
<organism evidence="13 14">
    <name type="scientific">Methylobacterium soli</name>
    <dbReference type="NCBI Taxonomy" id="553447"/>
    <lineage>
        <taxon>Bacteria</taxon>
        <taxon>Pseudomonadati</taxon>
        <taxon>Pseudomonadota</taxon>
        <taxon>Alphaproteobacteria</taxon>
        <taxon>Hyphomicrobiales</taxon>
        <taxon>Methylobacteriaceae</taxon>
        <taxon>Methylobacterium</taxon>
    </lineage>
</organism>
<dbReference type="Gene3D" id="3.40.50.300">
    <property type="entry name" value="P-loop containing nucleotide triphosphate hydrolases"/>
    <property type="match status" value="1"/>
</dbReference>
<dbReference type="InterPro" id="IPR036185">
    <property type="entry name" value="DNA_heli_DnaB-like_N_sf"/>
</dbReference>
<evidence type="ECO:0000256" key="8">
    <source>
        <dbReference type="ARBA" id="ARBA00023125"/>
    </source>
</evidence>
<keyword evidence="6" id="KW-0347">Helicase</keyword>
<evidence type="ECO:0000259" key="12">
    <source>
        <dbReference type="PROSITE" id="PS51199"/>
    </source>
</evidence>
<accession>A0A6L3STP9</accession>
<evidence type="ECO:0000256" key="7">
    <source>
        <dbReference type="ARBA" id="ARBA00022840"/>
    </source>
</evidence>
<dbReference type="Gene3D" id="1.10.860.10">
    <property type="entry name" value="DNAb Helicase, Chain A"/>
    <property type="match status" value="1"/>
</dbReference>
<name>A0A6L3STP9_9HYPH</name>
<evidence type="ECO:0000256" key="4">
    <source>
        <dbReference type="ARBA" id="ARBA00022741"/>
    </source>
</evidence>
<evidence type="ECO:0000256" key="2">
    <source>
        <dbReference type="ARBA" id="ARBA00022515"/>
    </source>
</evidence>
<keyword evidence="7" id="KW-0067">ATP-binding</keyword>
<evidence type="ECO:0000256" key="5">
    <source>
        <dbReference type="ARBA" id="ARBA00022801"/>
    </source>
</evidence>
<dbReference type="GO" id="GO:0005829">
    <property type="term" value="C:cytosol"/>
    <property type="evidence" value="ECO:0007669"/>
    <property type="project" value="TreeGrafter"/>
</dbReference>
<gene>
    <name evidence="13" type="ORF">F6X53_25055</name>
</gene>
<dbReference type="RefSeq" id="WP_151003439.1">
    <property type="nucleotide sequence ID" value="NZ_VZZK01000034.1"/>
</dbReference>
<dbReference type="EC" id="5.6.2.3" evidence="10"/>
<feature type="domain" description="SF4 helicase" evidence="12">
    <location>
        <begin position="207"/>
        <end position="499"/>
    </location>
</feature>
<dbReference type="Proteomes" id="UP000474159">
    <property type="component" value="Unassembled WGS sequence"/>
</dbReference>
<comment type="caution">
    <text evidence="13">The sequence shown here is derived from an EMBL/GenBank/DDBJ whole genome shotgun (WGS) entry which is preliminary data.</text>
</comment>
<keyword evidence="5" id="KW-0378">Hydrolase</keyword>
<dbReference type="AlphaFoldDB" id="A0A6L3STP9"/>
<dbReference type="Pfam" id="PF03796">
    <property type="entry name" value="DnaB_C"/>
    <property type="match status" value="1"/>
</dbReference>
<dbReference type="GO" id="GO:0006269">
    <property type="term" value="P:DNA replication, synthesis of primer"/>
    <property type="evidence" value="ECO:0007669"/>
    <property type="project" value="UniProtKB-KW"/>
</dbReference>
<dbReference type="EMBL" id="VZZK01000034">
    <property type="protein sequence ID" value="KAB1075435.1"/>
    <property type="molecule type" value="Genomic_DNA"/>
</dbReference>
<dbReference type="Pfam" id="PF00772">
    <property type="entry name" value="DnaB"/>
    <property type="match status" value="1"/>
</dbReference>
<reference evidence="13 14" key="1">
    <citation type="submission" date="2019-09" db="EMBL/GenBank/DDBJ databases">
        <title>YIM 48816 draft genome.</title>
        <authorList>
            <person name="Jiang L."/>
        </authorList>
    </citation>
    <scope>NUCLEOTIDE SEQUENCE [LARGE SCALE GENOMIC DNA]</scope>
    <source>
        <strain evidence="13 14">YIM 48816</strain>
    </source>
</reference>
<keyword evidence="3" id="KW-0235">DNA replication</keyword>
<evidence type="ECO:0000256" key="6">
    <source>
        <dbReference type="ARBA" id="ARBA00022806"/>
    </source>
</evidence>
<evidence type="ECO:0000256" key="10">
    <source>
        <dbReference type="ARBA" id="ARBA00044969"/>
    </source>
</evidence>
<evidence type="ECO:0000256" key="9">
    <source>
        <dbReference type="ARBA" id="ARBA00023235"/>
    </source>
</evidence>
<dbReference type="GO" id="GO:0003677">
    <property type="term" value="F:DNA binding"/>
    <property type="evidence" value="ECO:0007669"/>
    <property type="project" value="UniProtKB-KW"/>
</dbReference>
<keyword evidence="14" id="KW-1185">Reference proteome</keyword>
<keyword evidence="2" id="KW-0639">Primosome</keyword>
<dbReference type="GO" id="GO:0005524">
    <property type="term" value="F:ATP binding"/>
    <property type="evidence" value="ECO:0007669"/>
    <property type="project" value="UniProtKB-KW"/>
</dbReference>
<dbReference type="InterPro" id="IPR027417">
    <property type="entry name" value="P-loop_NTPase"/>
</dbReference>
<dbReference type="PANTHER" id="PTHR30153:SF2">
    <property type="entry name" value="REPLICATIVE DNA HELICASE"/>
    <property type="match status" value="1"/>
</dbReference>
<keyword evidence="8" id="KW-0238">DNA-binding</keyword>
<dbReference type="InterPro" id="IPR016136">
    <property type="entry name" value="DNA_helicase_N/primase_C"/>
</dbReference>
<evidence type="ECO:0000256" key="1">
    <source>
        <dbReference type="ARBA" id="ARBA00008428"/>
    </source>
</evidence>
<dbReference type="PANTHER" id="PTHR30153">
    <property type="entry name" value="REPLICATIVE DNA HELICASE DNAB"/>
    <property type="match status" value="1"/>
</dbReference>
<evidence type="ECO:0000256" key="11">
    <source>
        <dbReference type="ARBA" id="ARBA00048954"/>
    </source>
</evidence>
<proteinExistence type="inferred from homology"/>
<keyword evidence="9" id="KW-0413">Isomerase</keyword>
<dbReference type="SUPFAM" id="SSF52540">
    <property type="entry name" value="P-loop containing nucleoside triphosphate hydrolases"/>
    <property type="match status" value="1"/>
</dbReference>
<comment type="similarity">
    <text evidence="1">Belongs to the helicase family. DnaB subfamily.</text>
</comment>
<dbReference type="GO" id="GO:0016787">
    <property type="term" value="F:hydrolase activity"/>
    <property type="evidence" value="ECO:0007669"/>
    <property type="project" value="UniProtKB-KW"/>
</dbReference>
<evidence type="ECO:0000313" key="13">
    <source>
        <dbReference type="EMBL" id="KAB1075435.1"/>
    </source>
</evidence>
<dbReference type="PROSITE" id="PS51199">
    <property type="entry name" value="SF4_HELICASE"/>
    <property type="match status" value="1"/>
</dbReference>
<dbReference type="SUPFAM" id="SSF48024">
    <property type="entry name" value="N-terminal domain of DnaB helicase"/>
    <property type="match status" value="1"/>
</dbReference>
<dbReference type="OrthoDB" id="9773982at2"/>